<sequence>MSQNNKLAGTWDASQLNVIIGALPVTGLSDGDSVVARRNNPFYNSRAGMDGSVGRAKVTDKRGTFELHIMQTSEMLDEISAIFNLDSLSEEGKFVGPLLCSDLSGRTVLSAGQAWLNEIGDIGFAPGEVGERVFTFECADLKTWVGGSN</sequence>
<dbReference type="EMBL" id="MK388689">
    <property type="protein sequence ID" value="QAX92335.1"/>
    <property type="molecule type" value="Genomic_DNA"/>
</dbReference>
<organism evidence="1 2">
    <name type="scientific">Pantoea phage vB_PagM_LIET2</name>
    <dbReference type="NCBI Taxonomy" id="2508071"/>
    <lineage>
        <taxon>Viruses</taxon>
        <taxon>Duplodnaviria</taxon>
        <taxon>Heunggongvirae</taxon>
        <taxon>Uroviricota</taxon>
        <taxon>Caudoviricetes</taxon>
        <taxon>Lietduovirus</taxon>
        <taxon>Lietduovirus LIET2</taxon>
    </lineage>
</organism>
<reference evidence="1 2" key="1">
    <citation type="submission" date="2019-01" db="EMBL/GenBank/DDBJ databases">
        <title>Complete genome sequence of Pantoea phage vB_PagM_LIET2.</title>
        <authorList>
            <person name="Truncaite L."/>
            <person name="Simoliuniene M."/>
            <person name="Kazlauskas D."/>
            <person name="Meskys R."/>
            <person name="Simoliunas E."/>
        </authorList>
    </citation>
    <scope>NUCLEOTIDE SEQUENCE [LARGE SCALE GENOMIC DNA]</scope>
</reference>
<gene>
    <name evidence="1" type="ORF">LIET2_gp083</name>
</gene>
<dbReference type="NCBIfam" id="NF047581">
    <property type="entry name" value="gp105_phage_fam"/>
    <property type="match status" value="1"/>
</dbReference>
<proteinExistence type="predicted"/>
<dbReference type="Proteomes" id="UP000289486">
    <property type="component" value="Segment"/>
</dbReference>
<accession>A0A411AW89</accession>
<keyword evidence="2" id="KW-1185">Reference proteome</keyword>
<name>A0A411AW89_9CAUD</name>
<evidence type="ECO:0000313" key="1">
    <source>
        <dbReference type="EMBL" id="QAX92335.1"/>
    </source>
</evidence>
<evidence type="ECO:0000313" key="2">
    <source>
        <dbReference type="Proteomes" id="UP000289486"/>
    </source>
</evidence>
<protein>
    <submittedName>
        <fullName evidence="1">Putative tail tube protein</fullName>
    </submittedName>
</protein>
<dbReference type="InterPro" id="IPR021695">
    <property type="entry name" value="Phage_KPP10_Orf10"/>
</dbReference>